<dbReference type="EMBL" id="CM003100">
    <property type="protein sequence ID" value="KUI67527.1"/>
    <property type="molecule type" value="Genomic_DNA"/>
</dbReference>
<feature type="compositionally biased region" description="Basic and acidic residues" evidence="1">
    <location>
        <begin position="167"/>
        <end position="186"/>
    </location>
</feature>
<feature type="region of interest" description="Disordered" evidence="1">
    <location>
        <begin position="125"/>
        <end position="186"/>
    </location>
</feature>
<evidence type="ECO:0000313" key="2">
    <source>
        <dbReference type="EMBL" id="KUI67527.1"/>
    </source>
</evidence>
<evidence type="ECO:0000313" key="3">
    <source>
        <dbReference type="Proteomes" id="UP000078559"/>
    </source>
</evidence>
<evidence type="ECO:0008006" key="4">
    <source>
        <dbReference type="Google" id="ProtNLM"/>
    </source>
</evidence>
<protein>
    <recommendedName>
        <fullName evidence="4">HNH nuclease domain-containing protein</fullName>
    </recommendedName>
</protein>
<keyword evidence="3" id="KW-1185">Reference proteome</keyword>
<reference evidence="2" key="1">
    <citation type="submission" date="2014-12" db="EMBL/GenBank/DDBJ databases">
        <title>Genome Sequence of Valsa Canker Pathogens Uncovers a Specific Adaption of Colonization on Woody Bark.</title>
        <authorList>
            <person name="Yin Z."/>
            <person name="Liu H."/>
            <person name="Gao X."/>
            <person name="Li Z."/>
            <person name="Song N."/>
            <person name="Ke X."/>
            <person name="Dai Q."/>
            <person name="Wu Y."/>
            <person name="Sun Y."/>
            <person name="Xu J.-R."/>
            <person name="Kang Z.K."/>
            <person name="Wang L."/>
            <person name="Huang L."/>
        </authorList>
    </citation>
    <scope>NUCLEOTIDE SEQUENCE [LARGE SCALE GENOMIC DNA]</scope>
    <source>
        <strain evidence="2">03-8</strain>
    </source>
</reference>
<dbReference type="Proteomes" id="UP000078559">
    <property type="component" value="Chromosome 3"/>
</dbReference>
<feature type="compositionally biased region" description="Low complexity" evidence="1">
    <location>
        <begin position="151"/>
        <end position="166"/>
    </location>
</feature>
<dbReference type="AlphaFoldDB" id="A0A194VU53"/>
<gene>
    <name evidence="2" type="ORF">VM1G_02580</name>
</gene>
<evidence type="ECO:0000256" key="1">
    <source>
        <dbReference type="SAM" id="MobiDB-lite"/>
    </source>
</evidence>
<organism evidence="2 3">
    <name type="scientific">Cytospora mali</name>
    <name type="common">Apple Valsa canker fungus</name>
    <name type="synonym">Valsa mali</name>
    <dbReference type="NCBI Taxonomy" id="578113"/>
    <lineage>
        <taxon>Eukaryota</taxon>
        <taxon>Fungi</taxon>
        <taxon>Dikarya</taxon>
        <taxon>Ascomycota</taxon>
        <taxon>Pezizomycotina</taxon>
        <taxon>Sordariomycetes</taxon>
        <taxon>Sordariomycetidae</taxon>
        <taxon>Diaporthales</taxon>
        <taxon>Cytosporaceae</taxon>
        <taxon>Cytospora</taxon>
    </lineage>
</organism>
<accession>A0A194VU53</accession>
<sequence>MTTITGAARSNSWNVQLFIENKAIAGVFQRSDLLTIADLAHELDLCFIIDKSDGWQMALLPRATEPADRSLIILDHQGETPLPTPSKVDQYTLVFHSSSQCKTRGRHTLEDSCIRYMETPARRADPRYLEIGEQSPAFQGVPPMRKKRRSSSSSTKSWNSSPSSPAKMDDNPDEPRLPRPDIIHPEQARRLINDFRDNVSASPGTLYTNTCVFTGQGRSWFSGGPGPGLQAAHIIPRIH</sequence>
<name>A0A194VU53_CYTMA</name>
<proteinExistence type="predicted"/>